<dbReference type="InterPro" id="IPR012295">
    <property type="entry name" value="TBP_dom_sf"/>
</dbReference>
<dbReference type="PIRSF" id="PIRSF002291">
    <property type="entry name" value="AP_complex_beta"/>
    <property type="match status" value="1"/>
</dbReference>
<gene>
    <name evidence="10" type="ORF">OVN521_LOCUS12065</name>
</gene>
<evidence type="ECO:0000256" key="3">
    <source>
        <dbReference type="ARBA" id="ARBA00022927"/>
    </source>
</evidence>
<dbReference type="GO" id="GO:0012505">
    <property type="term" value="C:endomembrane system"/>
    <property type="evidence" value="ECO:0007669"/>
    <property type="project" value="UniProtKB-SubCell"/>
</dbReference>
<reference evidence="10" key="1">
    <citation type="submission" date="2021-02" db="EMBL/GenBank/DDBJ databases">
        <authorList>
            <person name="Nowell W R."/>
        </authorList>
    </citation>
    <scope>NUCLEOTIDE SEQUENCE</scope>
</reference>
<dbReference type="InterPro" id="IPR009028">
    <property type="entry name" value="Coatomer/calthrin_app_sub_C"/>
</dbReference>
<evidence type="ECO:0000256" key="7">
    <source>
        <dbReference type="SAM" id="MobiDB-lite"/>
    </source>
</evidence>
<dbReference type="FunFam" id="2.60.40.1150:FF:000001">
    <property type="entry name" value="AP complex subunit beta"/>
    <property type="match status" value="1"/>
</dbReference>
<dbReference type="Gene3D" id="2.60.40.1150">
    <property type="match status" value="1"/>
</dbReference>
<dbReference type="Pfam" id="PF02883">
    <property type="entry name" value="Alpha_adaptinC2"/>
    <property type="match status" value="1"/>
</dbReference>
<dbReference type="InterPro" id="IPR008152">
    <property type="entry name" value="Clathrin_a/b/g-adaptin_app_Ig"/>
</dbReference>
<dbReference type="Pfam" id="PF09066">
    <property type="entry name" value="B2-adapt-app_C"/>
    <property type="match status" value="1"/>
</dbReference>
<dbReference type="InterPro" id="IPR015151">
    <property type="entry name" value="B-adaptin_app_sub_C"/>
</dbReference>
<dbReference type="InterPro" id="IPR013041">
    <property type="entry name" value="Clathrin_app_Ig-like_sf"/>
</dbReference>
<dbReference type="SUPFAM" id="SSF49348">
    <property type="entry name" value="Clathrin adaptor appendage domain"/>
    <property type="match status" value="1"/>
</dbReference>
<keyword evidence="4 6" id="KW-0472">Membrane</keyword>
<dbReference type="Gene3D" id="1.25.10.10">
    <property type="entry name" value="Leucine-rich Repeat Variant"/>
    <property type="match status" value="1"/>
</dbReference>
<dbReference type="FunFam" id="1.25.10.10:FF:000002">
    <property type="entry name" value="AP complex subunit beta"/>
    <property type="match status" value="1"/>
</dbReference>
<dbReference type="InterPro" id="IPR013037">
    <property type="entry name" value="Clathrin_b-adaptin_app_Ig-like"/>
</dbReference>
<accession>A0A819KIH4</accession>
<evidence type="ECO:0000256" key="6">
    <source>
        <dbReference type="PIRNR" id="PIRNR002291"/>
    </source>
</evidence>
<comment type="caution">
    <text evidence="10">The sequence shown here is derived from an EMBL/GenBank/DDBJ whole genome shotgun (WGS) entry which is preliminary data.</text>
</comment>
<dbReference type="GO" id="GO:0006886">
    <property type="term" value="P:intracellular protein transport"/>
    <property type="evidence" value="ECO:0007669"/>
    <property type="project" value="InterPro"/>
</dbReference>
<dbReference type="Proteomes" id="UP000663866">
    <property type="component" value="Unassembled WGS sequence"/>
</dbReference>
<feature type="domain" description="Beta-adaptin appendage C-terminal subdomain" evidence="9">
    <location>
        <begin position="817"/>
        <end position="928"/>
    </location>
</feature>
<dbReference type="InterPro" id="IPR002553">
    <property type="entry name" value="Clathrin/coatomer_adapt-like_N"/>
</dbReference>
<dbReference type="PANTHER" id="PTHR11134">
    <property type="entry name" value="ADAPTOR COMPLEX SUBUNIT BETA FAMILY MEMBER"/>
    <property type="match status" value="1"/>
</dbReference>
<evidence type="ECO:0000256" key="1">
    <source>
        <dbReference type="ARBA" id="ARBA00006613"/>
    </source>
</evidence>
<dbReference type="InterPro" id="IPR016342">
    <property type="entry name" value="AP_complex_bsu_1_2_4"/>
</dbReference>
<dbReference type="SMART" id="SM01020">
    <property type="entry name" value="B2-adapt-app_C"/>
    <property type="match status" value="1"/>
</dbReference>
<evidence type="ECO:0000313" key="10">
    <source>
        <dbReference type="EMBL" id="CAF3947935.1"/>
    </source>
</evidence>
<organism evidence="10 11">
    <name type="scientific">Rotaria magnacalcarata</name>
    <dbReference type="NCBI Taxonomy" id="392030"/>
    <lineage>
        <taxon>Eukaryota</taxon>
        <taxon>Metazoa</taxon>
        <taxon>Spiralia</taxon>
        <taxon>Gnathifera</taxon>
        <taxon>Rotifera</taxon>
        <taxon>Eurotatoria</taxon>
        <taxon>Bdelloidea</taxon>
        <taxon>Philodinida</taxon>
        <taxon>Philodinidae</taxon>
        <taxon>Rotaria</taxon>
    </lineage>
</organism>
<keyword evidence="3 6" id="KW-0653">Protein transport</keyword>
<dbReference type="InterPro" id="IPR011989">
    <property type="entry name" value="ARM-like"/>
</dbReference>
<proteinExistence type="inferred from homology"/>
<dbReference type="InterPro" id="IPR016024">
    <property type="entry name" value="ARM-type_fold"/>
</dbReference>
<dbReference type="EMBL" id="CAJOBG010001656">
    <property type="protein sequence ID" value="CAF3947935.1"/>
    <property type="molecule type" value="Genomic_DNA"/>
</dbReference>
<evidence type="ECO:0000313" key="11">
    <source>
        <dbReference type="Proteomes" id="UP000663866"/>
    </source>
</evidence>
<evidence type="ECO:0000256" key="2">
    <source>
        <dbReference type="ARBA" id="ARBA00022448"/>
    </source>
</evidence>
<feature type="region of interest" description="Disordered" evidence="7">
    <location>
        <begin position="553"/>
        <end position="582"/>
    </location>
</feature>
<dbReference type="SUPFAM" id="SSF55711">
    <property type="entry name" value="Subdomain of clathrin and coatomer appendage domain"/>
    <property type="match status" value="1"/>
</dbReference>
<dbReference type="Pfam" id="PF01602">
    <property type="entry name" value="Adaptin_N"/>
    <property type="match status" value="2"/>
</dbReference>
<comment type="subcellular location">
    <subcellularLocation>
        <location evidence="5">Endomembrane system</location>
        <topology evidence="5">Peripheral membrane protein</topology>
        <orientation evidence="5">Cytoplasmic side</orientation>
    </subcellularLocation>
</comment>
<feature type="domain" description="Clathrin adaptor alpha/beta/gamma-adaptin appendage Ig-like subdomain" evidence="8">
    <location>
        <begin position="701"/>
        <end position="808"/>
    </location>
</feature>
<keyword evidence="2 6" id="KW-0813">Transport</keyword>
<keyword evidence="11" id="KW-1185">Reference proteome</keyword>
<dbReference type="InterPro" id="IPR026739">
    <property type="entry name" value="AP_beta"/>
</dbReference>
<evidence type="ECO:0000259" key="8">
    <source>
        <dbReference type="SMART" id="SM00809"/>
    </source>
</evidence>
<evidence type="ECO:0000256" key="5">
    <source>
        <dbReference type="ARBA" id="ARBA00029433"/>
    </source>
</evidence>
<dbReference type="AlphaFoldDB" id="A0A819KIH4"/>
<protein>
    <recommendedName>
        <fullName evidence="6">AP complex subunit beta</fullName>
    </recommendedName>
</protein>
<sequence>MAAMYEAEAKKGEIYELKAELNSDKRDRKKEAVKKVIASMTVGKDVSQLFPDVVNCMQTDNLELKKLVYLYLMNYAKTQPEMAILAVNTFAKDCNDPNPLIRALAVRTMGCIRVDKITEHLCEPLRKCLKDEDPYVRKTAAVCVAKLYDINQQLVDDQGFLDMLRDLLSDSNPMVVANAVAALSEIAEQSPQTKDDKEAQSVCERITPRLAHANAAVVLSAVKVLMKFLELIDQHSEFVQNLHRKLAPPLVTLLSAEPEIQYVALRNINLIVQKRPDILKNEMKVFFVKYNDPIYVKLEKLDIMIRLTNATNIAQVLAELKEYATEVDVDFVRKSVRAIGRCAIKVEQAAERCVSTLIDLIQTKVNYVVQEAIVVIKDIFRKYPNKYESIIATLCENLDSLDEPEARASMIWIIGEYAERIDNADELLEGFLDGFKDENSQVQLQLLTAIVKLFLKKPTETPQELVTRVLTLVTQETDNPDLRDRGYIYWRLLSTDPKAAKEVVLAEKPLISEETDLLEPTLLDELICHIGTLASVYHKPPNAFVEGRHSLKKNLPLRSGDDDDGAGQDMLSSNHQQQQQQQTVVIGANVGSLIDDFDILGPMPTTQQTITNNMGQAQPRAASAVPNLLDDELSSILAIDSNIGGAQTPQSQIPIMTTATSFPINPAPKSANLLDDLFGDLNLGGGSSGLLYSGSSAFVLPKEIWLSAQKGKGLEVSGTFARRNNQIVMEMDFFNKALQPMSDLALQLNRNSFGLTPAQPLQVTTPLFPNQNVSTQLVLNTNGPMMKMEPLTTLQVAIKNNVDVFYFACTVPIHIYFTQDSETDKMAFVQSWQDIPESNEIKHQLQNVHGLSIDDLQNKLCSNNIHTVTRTIIEQKEMLYQAMKLTNGIVVLAELKITPGNRTIAFSLKTKVPDVAKLVVQAYELILGSN</sequence>
<dbReference type="SUPFAM" id="SSF48371">
    <property type="entry name" value="ARM repeat"/>
    <property type="match status" value="1"/>
</dbReference>
<evidence type="ECO:0000259" key="9">
    <source>
        <dbReference type="SMART" id="SM01020"/>
    </source>
</evidence>
<dbReference type="SMART" id="SM00809">
    <property type="entry name" value="Alpha_adaptinC2"/>
    <property type="match status" value="1"/>
</dbReference>
<evidence type="ECO:0000256" key="4">
    <source>
        <dbReference type="ARBA" id="ARBA00023136"/>
    </source>
</evidence>
<name>A0A819KIH4_9BILA</name>
<dbReference type="GO" id="GO:0016192">
    <property type="term" value="P:vesicle-mediated transport"/>
    <property type="evidence" value="ECO:0007669"/>
    <property type="project" value="InterPro"/>
</dbReference>
<dbReference type="GO" id="GO:0030131">
    <property type="term" value="C:clathrin adaptor complex"/>
    <property type="evidence" value="ECO:0007669"/>
    <property type="project" value="InterPro"/>
</dbReference>
<comment type="similarity">
    <text evidence="1 6">Belongs to the adaptor complexes large subunit family.</text>
</comment>
<dbReference type="Gene3D" id="3.30.310.10">
    <property type="entry name" value="TATA-Binding Protein"/>
    <property type="match status" value="1"/>
</dbReference>
<dbReference type="GO" id="GO:0030276">
    <property type="term" value="F:clathrin binding"/>
    <property type="evidence" value="ECO:0007669"/>
    <property type="project" value="InterPro"/>
</dbReference>